<evidence type="ECO:0000256" key="4">
    <source>
        <dbReference type="ARBA" id="ARBA00022989"/>
    </source>
</evidence>
<comment type="subcellular location">
    <subcellularLocation>
        <location evidence="1">Membrane</location>
        <topology evidence="1">Multi-pass membrane protein</topology>
    </subcellularLocation>
</comment>
<evidence type="ECO:0000256" key="2">
    <source>
        <dbReference type="ARBA" id="ARBA00022679"/>
    </source>
</evidence>
<organism evidence="9 10">
    <name type="scientific">Loa loa</name>
    <name type="common">Eye worm</name>
    <name type="synonym">Filaria loa</name>
    <dbReference type="NCBI Taxonomy" id="7209"/>
    <lineage>
        <taxon>Eukaryota</taxon>
        <taxon>Metazoa</taxon>
        <taxon>Ecdysozoa</taxon>
        <taxon>Nematoda</taxon>
        <taxon>Chromadorea</taxon>
        <taxon>Rhabditida</taxon>
        <taxon>Spirurina</taxon>
        <taxon>Spiruromorpha</taxon>
        <taxon>Filarioidea</taxon>
        <taxon>Onchocercidae</taxon>
        <taxon>Loa</taxon>
    </lineage>
</organism>
<dbReference type="EC" id="2.3.1.225" evidence="7"/>
<feature type="transmembrane region" description="Helical" evidence="7">
    <location>
        <begin position="116"/>
        <end position="137"/>
    </location>
</feature>
<dbReference type="PANTHER" id="PTHR12246">
    <property type="entry name" value="PALMITOYLTRANSFERASE ZDHHC16"/>
    <property type="match status" value="1"/>
</dbReference>
<dbReference type="AlphaFoldDB" id="A0A1I7W3D2"/>
<feature type="transmembrane region" description="Helical" evidence="7">
    <location>
        <begin position="51"/>
        <end position="70"/>
    </location>
</feature>
<dbReference type="Pfam" id="PF01529">
    <property type="entry name" value="DHHC"/>
    <property type="match status" value="1"/>
</dbReference>
<dbReference type="InterPro" id="IPR001594">
    <property type="entry name" value="Palmitoyltrfase_DHHC"/>
</dbReference>
<sequence>EDEDRLQYCRICNGFKMPRSHHCSNCGRCVCKMDHHCPWINNCVGHRNHALFVRFLASATLGCIHAAIILSSALYRFLFRVIFYIFFPPYSCRTYNEQVFISVYLHNLSSFCSLHSSFWLTSLLFTLSTMQLCCFLIPTSIIH</sequence>
<evidence type="ECO:0000256" key="1">
    <source>
        <dbReference type="ARBA" id="ARBA00004141"/>
    </source>
</evidence>
<keyword evidence="6 7" id="KW-0012">Acyltransferase</keyword>
<evidence type="ECO:0000313" key="9">
    <source>
        <dbReference type="Proteomes" id="UP000095285"/>
    </source>
</evidence>
<dbReference type="WBParaSite" id="EN70_9159">
    <property type="protein sequence ID" value="EN70_9159"/>
    <property type="gene ID" value="EN70_9159"/>
</dbReference>
<evidence type="ECO:0000313" key="10">
    <source>
        <dbReference type="WBParaSite" id="EN70_9159"/>
    </source>
</evidence>
<accession>A0A1I7W3D2</accession>
<comment type="similarity">
    <text evidence="7">Belongs to the DHHC palmitoyltransferase family.</text>
</comment>
<protein>
    <recommendedName>
        <fullName evidence="7">Palmitoyltransferase</fullName>
        <ecNumber evidence="7">2.3.1.225</ecNumber>
    </recommendedName>
</protein>
<dbReference type="GO" id="GO:0016020">
    <property type="term" value="C:membrane"/>
    <property type="evidence" value="ECO:0007669"/>
    <property type="project" value="UniProtKB-SubCell"/>
</dbReference>
<evidence type="ECO:0000259" key="8">
    <source>
        <dbReference type="Pfam" id="PF01529"/>
    </source>
</evidence>
<reference evidence="10" key="2">
    <citation type="submission" date="2016-11" db="UniProtKB">
        <authorList>
            <consortium name="WormBaseParasite"/>
        </authorList>
    </citation>
    <scope>IDENTIFICATION</scope>
</reference>
<keyword evidence="2 7" id="KW-0808">Transferase</keyword>
<comment type="catalytic activity">
    <reaction evidence="7">
        <text>L-cysteinyl-[protein] + hexadecanoyl-CoA = S-hexadecanoyl-L-cysteinyl-[protein] + CoA</text>
        <dbReference type="Rhea" id="RHEA:36683"/>
        <dbReference type="Rhea" id="RHEA-COMP:10131"/>
        <dbReference type="Rhea" id="RHEA-COMP:11032"/>
        <dbReference type="ChEBI" id="CHEBI:29950"/>
        <dbReference type="ChEBI" id="CHEBI:57287"/>
        <dbReference type="ChEBI" id="CHEBI:57379"/>
        <dbReference type="ChEBI" id="CHEBI:74151"/>
        <dbReference type="EC" id="2.3.1.225"/>
    </reaction>
</comment>
<reference evidence="9" key="1">
    <citation type="submission" date="2012-04" db="EMBL/GenBank/DDBJ databases">
        <title>The Genome Sequence of Loa loa.</title>
        <authorList>
            <consortium name="The Broad Institute Genome Sequencing Platform"/>
            <consortium name="Broad Institute Genome Sequencing Center for Infectious Disease"/>
            <person name="Nutman T.B."/>
            <person name="Fink D.L."/>
            <person name="Russ C."/>
            <person name="Young S."/>
            <person name="Zeng Q."/>
            <person name="Gargeya S."/>
            <person name="Alvarado L."/>
            <person name="Berlin A."/>
            <person name="Chapman S.B."/>
            <person name="Chen Z."/>
            <person name="Freedman E."/>
            <person name="Gellesch M."/>
            <person name="Goldberg J."/>
            <person name="Griggs A."/>
            <person name="Gujja S."/>
            <person name="Heilman E.R."/>
            <person name="Heiman D."/>
            <person name="Howarth C."/>
            <person name="Mehta T."/>
            <person name="Neiman D."/>
            <person name="Pearson M."/>
            <person name="Roberts A."/>
            <person name="Saif S."/>
            <person name="Shea T."/>
            <person name="Shenoy N."/>
            <person name="Sisk P."/>
            <person name="Stolte C."/>
            <person name="Sykes S."/>
            <person name="White J."/>
            <person name="Yandava C."/>
            <person name="Haas B."/>
            <person name="Henn M.R."/>
            <person name="Nusbaum C."/>
            <person name="Birren B."/>
        </authorList>
    </citation>
    <scope>NUCLEOTIDE SEQUENCE [LARGE SCALE GENOMIC DNA]</scope>
</reference>
<proteinExistence type="inferred from homology"/>
<evidence type="ECO:0000256" key="3">
    <source>
        <dbReference type="ARBA" id="ARBA00022692"/>
    </source>
</evidence>
<feature type="domain" description="Palmitoyltransferase DHHC" evidence="8">
    <location>
        <begin position="3"/>
        <end position="127"/>
    </location>
</feature>
<dbReference type="PROSITE" id="PS50216">
    <property type="entry name" value="DHHC"/>
    <property type="match status" value="1"/>
</dbReference>
<name>A0A1I7W3D2_LOALO</name>
<evidence type="ECO:0000256" key="7">
    <source>
        <dbReference type="RuleBase" id="RU079119"/>
    </source>
</evidence>
<evidence type="ECO:0000256" key="6">
    <source>
        <dbReference type="ARBA" id="ARBA00023315"/>
    </source>
</evidence>
<comment type="domain">
    <text evidence="7">The DHHC domain is required for palmitoyltransferase activity.</text>
</comment>
<keyword evidence="5 7" id="KW-0472">Membrane</keyword>
<dbReference type="GO" id="GO:0019706">
    <property type="term" value="F:protein-cysteine S-palmitoyltransferase activity"/>
    <property type="evidence" value="ECO:0007669"/>
    <property type="project" value="UniProtKB-EC"/>
</dbReference>
<keyword evidence="3 7" id="KW-0812">Transmembrane</keyword>
<dbReference type="InterPro" id="IPR039859">
    <property type="entry name" value="PFA4/ZDH16/20/ERF2-like"/>
</dbReference>
<keyword evidence="4 7" id="KW-1133">Transmembrane helix</keyword>
<keyword evidence="9" id="KW-1185">Reference proteome</keyword>
<evidence type="ECO:0000256" key="5">
    <source>
        <dbReference type="ARBA" id="ARBA00023136"/>
    </source>
</evidence>
<dbReference type="Proteomes" id="UP000095285">
    <property type="component" value="Unassembled WGS sequence"/>
</dbReference>